<name>E6UL24_RUMA7</name>
<dbReference type="RefSeq" id="WP_013483907.1">
    <property type="nucleotide sequence ID" value="NC_014825.1"/>
</dbReference>
<protein>
    <submittedName>
        <fullName evidence="2">Uncharacterized protein</fullName>
    </submittedName>
</protein>
<gene>
    <name evidence="2" type="ordered locus">Rumal_3947</name>
</gene>
<evidence type="ECO:0000256" key="1">
    <source>
        <dbReference type="SAM" id="Phobius"/>
    </source>
</evidence>
<dbReference type="AlphaFoldDB" id="E6UL24"/>
<feature type="transmembrane region" description="Helical" evidence="1">
    <location>
        <begin position="78"/>
        <end position="101"/>
    </location>
</feature>
<organism evidence="2 3">
    <name type="scientific">Ruminococcus albus (strain ATCC 27210 / DSM 20455 / JCM 14654 / NCDO 2250 / 7)</name>
    <dbReference type="NCBI Taxonomy" id="697329"/>
    <lineage>
        <taxon>Bacteria</taxon>
        <taxon>Bacillati</taxon>
        <taxon>Bacillota</taxon>
        <taxon>Clostridia</taxon>
        <taxon>Eubacteriales</taxon>
        <taxon>Oscillospiraceae</taxon>
        <taxon>Ruminococcus</taxon>
    </lineage>
</organism>
<proteinExistence type="predicted"/>
<evidence type="ECO:0000313" key="2">
    <source>
        <dbReference type="EMBL" id="ADU24370.1"/>
    </source>
</evidence>
<dbReference type="HOGENOM" id="CLU_139014_0_0_9"/>
<keyword evidence="1" id="KW-1133">Transmembrane helix</keyword>
<dbReference type="EMBL" id="CP002405">
    <property type="protein sequence ID" value="ADU24370.1"/>
    <property type="molecule type" value="Genomic_DNA"/>
</dbReference>
<evidence type="ECO:0000313" key="3">
    <source>
        <dbReference type="Proteomes" id="UP000006919"/>
    </source>
</evidence>
<keyword evidence="1" id="KW-0812">Transmembrane</keyword>
<dbReference type="Proteomes" id="UP000006919">
    <property type="component" value="Plasmid pRUMAL02"/>
</dbReference>
<accession>E6UL24</accession>
<geneLocation type="plasmid" evidence="2 3">
    <name>pRUMAL02</name>
</geneLocation>
<reference evidence="3" key="1">
    <citation type="journal article" date="2011" name="J. Bacteriol.">
        <title>Complete genome of the cellulolytic ruminal bacterium Ruminococcus albus 7.</title>
        <authorList>
            <person name="Suen G."/>
            <person name="Stevenson D.M."/>
            <person name="Bruce D.C."/>
            <person name="Chertkov O."/>
            <person name="Copeland A."/>
            <person name="Cheng J.F."/>
            <person name="Detter C."/>
            <person name="Detter J.C."/>
            <person name="Goodwin L.A."/>
            <person name="Han C.S."/>
            <person name="Hauser L.J."/>
            <person name="Ivanova N.N."/>
            <person name="Kyrpides N.C."/>
            <person name="Land M.L."/>
            <person name="Lapidus A."/>
            <person name="Lucas S."/>
            <person name="Ovchinnikova G."/>
            <person name="Pitluck S."/>
            <person name="Tapia R."/>
            <person name="Woyke T."/>
            <person name="Boyum J."/>
            <person name="Mead D."/>
            <person name="Weimer P.J."/>
        </authorList>
    </citation>
    <scope>NUCLEOTIDE SEQUENCE [LARGE SCALE GENOMIC DNA]</scope>
    <source>
        <strain evidence="3">ATCC 27210 / DSM 20455 / JCM 14654 / NCDO 2250 / 7</strain>
        <plasmid evidence="3">pRUMAL02</plasmid>
    </source>
</reference>
<keyword evidence="2" id="KW-0614">Plasmid</keyword>
<dbReference type="KEGG" id="ral:Rumal_3947"/>
<keyword evidence="1" id="KW-0472">Membrane</keyword>
<feature type="transmembrane region" description="Helical" evidence="1">
    <location>
        <begin position="38"/>
        <end position="57"/>
    </location>
</feature>
<feature type="transmembrane region" description="Helical" evidence="1">
    <location>
        <begin position="113"/>
        <end position="135"/>
    </location>
</feature>
<dbReference type="OrthoDB" id="1820952at2"/>
<sequence precursor="true">MEKKIKMSMSIMMGVTLSLCLSFVGTFTSGSFTPAAFLVSFLESLVISLVIGCIVPIKKAEDSACEKVGVKSPMGRRTVGSFVSDLIYTPVITTAMVTINFFKIPIAHRPPYIIMWGKSMVISFIVAYLIVFLVGDNYMRMILKKYGITGRPPEGRK</sequence>